<dbReference type="EMBL" id="CAJDYZ010002619">
    <property type="protein sequence ID" value="CAD1469575.1"/>
    <property type="molecule type" value="Genomic_DNA"/>
</dbReference>
<feature type="region of interest" description="Disordered" evidence="1">
    <location>
        <begin position="35"/>
        <end position="67"/>
    </location>
</feature>
<evidence type="ECO:0000256" key="1">
    <source>
        <dbReference type="SAM" id="MobiDB-lite"/>
    </source>
</evidence>
<name>A0A6V7GYN4_9HYME</name>
<evidence type="ECO:0000313" key="2">
    <source>
        <dbReference type="EMBL" id="CAD1469575.1"/>
    </source>
</evidence>
<dbReference type="Proteomes" id="UP000752696">
    <property type="component" value="Unassembled WGS sequence"/>
</dbReference>
<organism evidence="2 3">
    <name type="scientific">Heterotrigona itama</name>
    <dbReference type="NCBI Taxonomy" id="395501"/>
    <lineage>
        <taxon>Eukaryota</taxon>
        <taxon>Metazoa</taxon>
        <taxon>Ecdysozoa</taxon>
        <taxon>Arthropoda</taxon>
        <taxon>Hexapoda</taxon>
        <taxon>Insecta</taxon>
        <taxon>Pterygota</taxon>
        <taxon>Neoptera</taxon>
        <taxon>Endopterygota</taxon>
        <taxon>Hymenoptera</taxon>
        <taxon>Apocrita</taxon>
        <taxon>Aculeata</taxon>
        <taxon>Apoidea</taxon>
        <taxon>Anthophila</taxon>
        <taxon>Apidae</taxon>
        <taxon>Heterotrigona</taxon>
    </lineage>
</organism>
<comment type="caution">
    <text evidence="2">The sequence shown here is derived from an EMBL/GenBank/DDBJ whole genome shotgun (WGS) entry which is preliminary data.</text>
</comment>
<protein>
    <submittedName>
        <fullName evidence="2">Uncharacterized protein</fullName>
    </submittedName>
</protein>
<reference evidence="2" key="1">
    <citation type="submission" date="2020-07" db="EMBL/GenBank/DDBJ databases">
        <authorList>
            <person name="Nazaruddin N."/>
        </authorList>
    </citation>
    <scope>NUCLEOTIDE SEQUENCE</scope>
</reference>
<dbReference type="AlphaFoldDB" id="A0A6V7GYN4"/>
<accession>A0A6V7GYN4</accession>
<evidence type="ECO:0000313" key="3">
    <source>
        <dbReference type="Proteomes" id="UP000752696"/>
    </source>
</evidence>
<proteinExistence type="predicted"/>
<keyword evidence="3" id="KW-1185">Reference proteome</keyword>
<sequence>QLVISIVPLAVSRTNKLQLASCARRNERRRNLVLPDSQEGTARKAKGDRAGGWARARSEGAKKGARQQAPLLLSAEQFLRIPHYVDIKGNPGTET</sequence>
<feature type="non-terminal residue" evidence="2">
    <location>
        <position position="1"/>
    </location>
</feature>
<gene>
    <name evidence="2" type="ORF">MHI_LOCUS137076</name>
</gene>
<feature type="non-terminal residue" evidence="2">
    <location>
        <position position="95"/>
    </location>
</feature>